<dbReference type="InterPro" id="IPR023996">
    <property type="entry name" value="TonB-dep_OMP_SusC/RagA"/>
</dbReference>
<keyword evidence="7 11" id="KW-0798">TonB box</keyword>
<evidence type="ECO:0000256" key="6">
    <source>
        <dbReference type="ARBA" id="ARBA00023004"/>
    </source>
</evidence>
<dbReference type="Pfam" id="PF00593">
    <property type="entry name" value="TonB_dep_Rec_b-barrel"/>
    <property type="match status" value="1"/>
</dbReference>
<keyword evidence="9 10" id="KW-0998">Cell outer membrane</keyword>
<dbReference type="PROSITE" id="PS52016">
    <property type="entry name" value="TONB_DEPENDENT_REC_3"/>
    <property type="match status" value="1"/>
</dbReference>
<feature type="domain" description="Secretin/TonB short N-terminal" evidence="12">
    <location>
        <begin position="67"/>
        <end position="118"/>
    </location>
</feature>
<evidence type="ECO:0000256" key="11">
    <source>
        <dbReference type="RuleBase" id="RU003357"/>
    </source>
</evidence>
<dbReference type="Gene3D" id="2.170.130.10">
    <property type="entry name" value="TonB-dependent receptor, plug domain"/>
    <property type="match status" value="1"/>
</dbReference>
<dbReference type="InterPro" id="IPR012910">
    <property type="entry name" value="Plug_dom"/>
</dbReference>
<keyword evidence="5 10" id="KW-0812">Transmembrane</keyword>
<dbReference type="InterPro" id="IPR008969">
    <property type="entry name" value="CarboxyPept-like_regulatory"/>
</dbReference>
<comment type="similarity">
    <text evidence="10 11">Belongs to the TonB-dependent receptor family.</text>
</comment>
<evidence type="ECO:0000256" key="2">
    <source>
        <dbReference type="ARBA" id="ARBA00022448"/>
    </source>
</evidence>
<dbReference type="SUPFAM" id="SSF56935">
    <property type="entry name" value="Porins"/>
    <property type="match status" value="1"/>
</dbReference>
<keyword evidence="2 10" id="KW-0813">Transport</keyword>
<evidence type="ECO:0000256" key="1">
    <source>
        <dbReference type="ARBA" id="ARBA00004571"/>
    </source>
</evidence>
<proteinExistence type="inferred from homology"/>
<dbReference type="Proteomes" id="UP001597557">
    <property type="component" value="Unassembled WGS sequence"/>
</dbReference>
<evidence type="ECO:0000256" key="5">
    <source>
        <dbReference type="ARBA" id="ARBA00022692"/>
    </source>
</evidence>
<protein>
    <submittedName>
        <fullName evidence="13">SusC/RagA family TonB-linked outer membrane protein</fullName>
    </submittedName>
</protein>
<keyword evidence="6" id="KW-0408">Iron</keyword>
<dbReference type="InterPro" id="IPR037066">
    <property type="entry name" value="Plug_dom_sf"/>
</dbReference>
<keyword evidence="4" id="KW-0410">Iron transport</keyword>
<dbReference type="InterPro" id="IPR000531">
    <property type="entry name" value="Beta-barrel_TonB"/>
</dbReference>
<sequence>MKKTLSSFIDPAIGKKLLLFVKLTTLFILVALLHVSAAVRSQEKLNLTVKDVKLEKFLDLLEKKSSYTFLYSNGAVRGNSVSIDAKDVTVPQLLGTALKNTGLAFRILQNNLIVITKSSAPPAADLNIKGHVVDSKGEPLPGATIAIKNGASITQTDVNGNFTATVPDNTVLVVSYIGYKTQEVETAGRSEITITLIEDAGNLNEVIVTGYGTQRKKDLTGAVSVISTKDLAGIPVGGVAQIIQGKAAGVTVTQNTGAPGAGIAVQVRGLNTINGITPLYVVDGVPVTDGISQLAPDDIENINILKDASSAAIYGARAAGGVVIITTKHGAQGKAKLSFNAYTGVQSATHLIKMADNAQYVSAYNTAARNDGRPIISDSLARTLSDVNWLKELLRPAPITNINLSVSGGNETSNYIVSGNVFSQNGLIQNSSYRRYNLRTAINSNPTKYLKFGTNINLSYEKNRQVGSSGDGYTGAAASVVRYALFRTPGTPVYGANGQFVDLPKQDAVLGNFLGDGINPIQLAANTDNNNYNYTVLGNVFGELTPVKNLRIRSDLGLDLIFTDYKQFYGTYGADRHFNTPSSLAQSHNQNLNYNWTNTATYDLNLDKHALTFIAGTEIIQRQMQGISASRTNYVNQTPPFQYLDNGALTGLLNGGGESSRSLSSFFGRINYQYNNKYLASFNYRWDASSVLDPQNRSKSVYSGSLGWRIDQEDFMKDIKPISSLKLRVDVGQLGNEQSLGYYPYLSLLGGTSFYPFNGVTNQGYTINSIGNPKITWEVTTQEDIGLDIGLFNNALQVTADYYIKNTNNVLLPYPMPSSAGQANVPFINAGKVRDQGFELDISYRGKINNDWNFSLNGNLATEKNTVVSLADAPVINAGRIDNNIFATRTAVGHPIGSFFLLQQEGIFQNAQQVFTHAYQGPGIRPGDVMYKDVNGDGVINQDDRVYAGSAIPKLTYGLTAAVSYKNFDLSAFFQGVYGNKLYDQVNTELEGFYRPFNITEATATQSWSGPGTSNSMPLLSWSDAANNKQASTRFLESGSYLKLKNLQLGYKLGKDALKVLGMSSVRIFVSGQNLLTFTKYKGLDPELYTNDNNAGDGVKAVGIDWGTYPSAKIFTAGINANF</sequence>
<keyword evidence="4" id="KW-0406">Ion transport</keyword>
<dbReference type="Pfam" id="PF13715">
    <property type="entry name" value="CarbopepD_reg_2"/>
    <property type="match status" value="1"/>
</dbReference>
<evidence type="ECO:0000313" key="13">
    <source>
        <dbReference type="EMBL" id="MFD2873112.1"/>
    </source>
</evidence>
<evidence type="ECO:0000256" key="8">
    <source>
        <dbReference type="ARBA" id="ARBA00023136"/>
    </source>
</evidence>
<accession>A0ABW5YCU9</accession>
<keyword evidence="3 10" id="KW-1134">Transmembrane beta strand</keyword>
<dbReference type="Pfam" id="PF07660">
    <property type="entry name" value="STN"/>
    <property type="match status" value="1"/>
</dbReference>
<dbReference type="SUPFAM" id="SSF49464">
    <property type="entry name" value="Carboxypeptidase regulatory domain-like"/>
    <property type="match status" value="1"/>
</dbReference>
<dbReference type="InterPro" id="IPR011662">
    <property type="entry name" value="Secretin/TonB_short_N"/>
</dbReference>
<dbReference type="Gene3D" id="2.60.40.1120">
    <property type="entry name" value="Carboxypeptidase-like, regulatory domain"/>
    <property type="match status" value="1"/>
</dbReference>
<comment type="subcellular location">
    <subcellularLocation>
        <location evidence="1 10">Cell outer membrane</location>
        <topology evidence="1 10">Multi-pass membrane protein</topology>
    </subcellularLocation>
</comment>
<comment type="caution">
    <text evidence="13">The sequence shown here is derived from an EMBL/GenBank/DDBJ whole genome shotgun (WGS) entry which is preliminary data.</text>
</comment>
<gene>
    <name evidence="13" type="ORF">ACFS5N_11570</name>
</gene>
<organism evidence="13 14">
    <name type="scientific">Mucilaginibacter ximonensis</name>
    <dbReference type="NCBI Taxonomy" id="538021"/>
    <lineage>
        <taxon>Bacteria</taxon>
        <taxon>Pseudomonadati</taxon>
        <taxon>Bacteroidota</taxon>
        <taxon>Sphingobacteriia</taxon>
        <taxon>Sphingobacteriales</taxon>
        <taxon>Sphingobacteriaceae</taxon>
        <taxon>Mucilaginibacter</taxon>
    </lineage>
</organism>
<evidence type="ECO:0000256" key="7">
    <source>
        <dbReference type="ARBA" id="ARBA00023077"/>
    </source>
</evidence>
<name>A0ABW5YCU9_9SPHI</name>
<keyword evidence="14" id="KW-1185">Reference proteome</keyword>
<dbReference type="InterPro" id="IPR023997">
    <property type="entry name" value="TonB-dep_OMP_SusC/RagA_CS"/>
</dbReference>
<dbReference type="NCBIfam" id="TIGR04057">
    <property type="entry name" value="SusC_RagA_signa"/>
    <property type="match status" value="1"/>
</dbReference>
<evidence type="ECO:0000313" key="14">
    <source>
        <dbReference type="Proteomes" id="UP001597557"/>
    </source>
</evidence>
<dbReference type="InterPro" id="IPR036942">
    <property type="entry name" value="Beta-barrel_TonB_sf"/>
</dbReference>
<reference evidence="14" key="1">
    <citation type="journal article" date="2019" name="Int. J. Syst. Evol. Microbiol.">
        <title>The Global Catalogue of Microorganisms (GCM) 10K type strain sequencing project: providing services to taxonomists for standard genome sequencing and annotation.</title>
        <authorList>
            <consortium name="The Broad Institute Genomics Platform"/>
            <consortium name="The Broad Institute Genome Sequencing Center for Infectious Disease"/>
            <person name="Wu L."/>
            <person name="Ma J."/>
        </authorList>
    </citation>
    <scope>NUCLEOTIDE SEQUENCE [LARGE SCALE GENOMIC DNA]</scope>
    <source>
        <strain evidence="14">KCTC 22437</strain>
    </source>
</reference>
<dbReference type="EMBL" id="JBHUPD010000002">
    <property type="protein sequence ID" value="MFD2873112.1"/>
    <property type="molecule type" value="Genomic_DNA"/>
</dbReference>
<dbReference type="Gene3D" id="2.40.170.20">
    <property type="entry name" value="TonB-dependent receptor, beta-barrel domain"/>
    <property type="match status" value="1"/>
</dbReference>
<dbReference type="SMART" id="SM00965">
    <property type="entry name" value="STN"/>
    <property type="match status" value="1"/>
</dbReference>
<dbReference type="NCBIfam" id="TIGR04056">
    <property type="entry name" value="OMP_RagA_SusC"/>
    <property type="match status" value="1"/>
</dbReference>
<keyword evidence="8 10" id="KW-0472">Membrane</keyword>
<evidence type="ECO:0000256" key="3">
    <source>
        <dbReference type="ARBA" id="ARBA00022452"/>
    </source>
</evidence>
<evidence type="ECO:0000256" key="4">
    <source>
        <dbReference type="ARBA" id="ARBA00022496"/>
    </source>
</evidence>
<evidence type="ECO:0000256" key="9">
    <source>
        <dbReference type="ARBA" id="ARBA00023237"/>
    </source>
</evidence>
<dbReference type="Pfam" id="PF07715">
    <property type="entry name" value="Plug"/>
    <property type="match status" value="1"/>
</dbReference>
<dbReference type="RefSeq" id="WP_377185513.1">
    <property type="nucleotide sequence ID" value="NZ_JBHUPD010000002.1"/>
</dbReference>
<dbReference type="InterPro" id="IPR039426">
    <property type="entry name" value="TonB-dep_rcpt-like"/>
</dbReference>
<evidence type="ECO:0000259" key="12">
    <source>
        <dbReference type="SMART" id="SM00965"/>
    </source>
</evidence>
<evidence type="ECO:0000256" key="10">
    <source>
        <dbReference type="PROSITE-ProRule" id="PRU01360"/>
    </source>
</evidence>